<name>A0ABS7Q7H2_9ACTN</name>
<evidence type="ECO:0000313" key="1">
    <source>
        <dbReference type="EMBL" id="MBY8879098.1"/>
    </source>
</evidence>
<organism evidence="1 2">
    <name type="scientific">Actinacidiphila acidipaludis</name>
    <dbReference type="NCBI Taxonomy" id="2873382"/>
    <lineage>
        <taxon>Bacteria</taxon>
        <taxon>Bacillati</taxon>
        <taxon>Actinomycetota</taxon>
        <taxon>Actinomycetes</taxon>
        <taxon>Kitasatosporales</taxon>
        <taxon>Streptomycetaceae</taxon>
        <taxon>Actinacidiphila</taxon>
    </lineage>
</organism>
<dbReference type="Proteomes" id="UP000778578">
    <property type="component" value="Unassembled WGS sequence"/>
</dbReference>
<gene>
    <name evidence="1" type="ORF">K7862_15845</name>
</gene>
<comment type="caution">
    <text evidence="1">The sequence shown here is derived from an EMBL/GenBank/DDBJ whole genome shotgun (WGS) entry which is preliminary data.</text>
</comment>
<protein>
    <submittedName>
        <fullName evidence="1">Uncharacterized protein</fullName>
    </submittedName>
</protein>
<dbReference type="RefSeq" id="WP_222963241.1">
    <property type="nucleotide sequence ID" value="NZ_JAINZZ010000017.1"/>
</dbReference>
<keyword evidence="2" id="KW-1185">Reference proteome</keyword>
<reference evidence="1 2" key="1">
    <citation type="submission" date="2021-08" db="EMBL/GenBank/DDBJ databases">
        <title>WGS of actinomycetes from Thailand.</title>
        <authorList>
            <person name="Thawai C."/>
        </authorList>
    </citation>
    <scope>NUCLEOTIDE SEQUENCE [LARGE SCALE GENOMIC DNA]</scope>
    <source>
        <strain evidence="1 2">PLK6-54</strain>
    </source>
</reference>
<evidence type="ECO:0000313" key="2">
    <source>
        <dbReference type="Proteomes" id="UP000778578"/>
    </source>
</evidence>
<sequence>MPDRYRWTRGADAQVSAWIVQGAERLGLEELYRSAAYEHSYRLLWLAGLSTREQDTAHTVRFPCRPRLKRADGVASLSVLRTRVSDAALARSKRPMVEGRCVCEGTGWYGNVFDPDDPTTYYESSCPGHNPDGLRTLPLAVSA</sequence>
<accession>A0ABS7Q7H2</accession>
<proteinExistence type="predicted"/>
<dbReference type="EMBL" id="JAINZZ010000017">
    <property type="protein sequence ID" value="MBY8879098.1"/>
    <property type="molecule type" value="Genomic_DNA"/>
</dbReference>